<keyword evidence="2" id="KW-1133">Transmembrane helix</keyword>
<name>L7L5R1_9ACTN</name>
<feature type="transmembrane region" description="Helical" evidence="2">
    <location>
        <begin position="83"/>
        <end position="101"/>
    </location>
</feature>
<feature type="region of interest" description="Disordered" evidence="1">
    <location>
        <begin position="155"/>
        <end position="372"/>
    </location>
</feature>
<accession>L7L5R1</accession>
<organism evidence="4 5">
    <name type="scientific">Gordonia hirsuta DSM 44140 = NBRC 16056</name>
    <dbReference type="NCBI Taxonomy" id="1121927"/>
    <lineage>
        <taxon>Bacteria</taxon>
        <taxon>Bacillati</taxon>
        <taxon>Actinomycetota</taxon>
        <taxon>Actinomycetes</taxon>
        <taxon>Mycobacteriales</taxon>
        <taxon>Gordoniaceae</taxon>
        <taxon>Gordonia</taxon>
    </lineage>
</organism>
<comment type="caution">
    <text evidence="4">The sequence shown here is derived from an EMBL/GenBank/DDBJ whole genome shotgun (WGS) entry which is preliminary data.</text>
</comment>
<feature type="transmembrane region" description="Helical" evidence="2">
    <location>
        <begin position="54"/>
        <end position="71"/>
    </location>
</feature>
<feature type="compositionally biased region" description="Basic and acidic residues" evidence="1">
    <location>
        <begin position="180"/>
        <end position="197"/>
    </location>
</feature>
<dbReference type="eggNOG" id="ENOG50348VF">
    <property type="taxonomic scope" value="Bacteria"/>
</dbReference>
<evidence type="ECO:0000313" key="5">
    <source>
        <dbReference type="Proteomes" id="UP000053405"/>
    </source>
</evidence>
<evidence type="ECO:0000313" key="4">
    <source>
        <dbReference type="EMBL" id="GAC56284.1"/>
    </source>
</evidence>
<gene>
    <name evidence="4" type="ORF">GOHSU_04_01530</name>
</gene>
<dbReference type="InterPro" id="IPR046672">
    <property type="entry name" value="DUF6542"/>
</dbReference>
<evidence type="ECO:0000256" key="1">
    <source>
        <dbReference type="SAM" id="MobiDB-lite"/>
    </source>
</evidence>
<keyword evidence="2" id="KW-0472">Membrane</keyword>
<dbReference type="STRING" id="1121927.GOHSU_04_01530"/>
<feature type="transmembrane region" description="Helical" evidence="2">
    <location>
        <begin position="125"/>
        <end position="146"/>
    </location>
</feature>
<protein>
    <recommendedName>
        <fullName evidence="3">DUF6542 domain-containing protein</fullName>
    </recommendedName>
</protein>
<reference evidence="4 5" key="1">
    <citation type="submission" date="2012-12" db="EMBL/GenBank/DDBJ databases">
        <title>Whole genome shotgun sequence of Gordonia hirsuta NBRC 16056.</title>
        <authorList>
            <person name="Isaki-Nakamura S."/>
            <person name="Hosoyama A."/>
            <person name="Tsuchikane K."/>
            <person name="Katsumata H."/>
            <person name="Baba S."/>
            <person name="Yamazaki S."/>
            <person name="Fujita N."/>
        </authorList>
    </citation>
    <scope>NUCLEOTIDE SEQUENCE [LARGE SCALE GENOMIC DNA]</scope>
    <source>
        <strain evidence="4 5">NBRC 16056</strain>
    </source>
</reference>
<sequence>MASRILSSTPVPADTQSVLPRIAGVPWWGAVLIAAVFTSVGATIDVLVNSSLGPTYNSFFLVGCILAVLAVRRRALFTAAVQPPLITVSIGMISLYAMVLSTKDSSAPQGMRKAVLKVALPFSNMFPWILGTFVLCVLIAVVRWLVTRSIAVADRPQHTSPRSGERGKAKPARPAPAAGDSKKTARDQKTAAQDRRGRGAPGKTKPGKIQSGKRKPGTPGAGQSDSAQPQPARKKTAPKKAAPKKAGATSAGRPAPRPQSADQGQRPAQKPAPAKSAPAKSASQKPAPRQAMPSQAAPRPPAAPGTEGPSTGTARPVRRSPSIVGQGDRPVRRAEPQVIPPRPDTAARPRRTAAQQLREQQGTDDVPVNRRD</sequence>
<feature type="compositionally biased region" description="Low complexity" evidence="1">
    <location>
        <begin position="267"/>
        <end position="297"/>
    </location>
</feature>
<keyword evidence="5" id="KW-1185">Reference proteome</keyword>
<dbReference type="RefSeq" id="WP_005936182.1">
    <property type="nucleotide sequence ID" value="NZ_ATVK01000041.1"/>
</dbReference>
<proteinExistence type="predicted"/>
<dbReference type="Pfam" id="PF20177">
    <property type="entry name" value="DUF6542"/>
    <property type="match status" value="1"/>
</dbReference>
<evidence type="ECO:0000259" key="3">
    <source>
        <dbReference type="Pfam" id="PF20177"/>
    </source>
</evidence>
<feature type="transmembrane region" description="Helical" evidence="2">
    <location>
        <begin position="27"/>
        <end position="48"/>
    </location>
</feature>
<dbReference type="OrthoDB" id="5192877at2"/>
<feature type="domain" description="DUF6542" evidence="3">
    <location>
        <begin position="24"/>
        <end position="148"/>
    </location>
</feature>
<dbReference type="AlphaFoldDB" id="L7L5R1"/>
<feature type="compositionally biased region" description="Basic residues" evidence="1">
    <location>
        <begin position="232"/>
        <end position="243"/>
    </location>
</feature>
<keyword evidence="2" id="KW-0812">Transmembrane</keyword>
<dbReference type="EMBL" id="BANT01000004">
    <property type="protein sequence ID" value="GAC56284.1"/>
    <property type="molecule type" value="Genomic_DNA"/>
</dbReference>
<evidence type="ECO:0000256" key="2">
    <source>
        <dbReference type="SAM" id="Phobius"/>
    </source>
</evidence>
<dbReference type="Proteomes" id="UP000053405">
    <property type="component" value="Unassembled WGS sequence"/>
</dbReference>